<keyword evidence="4" id="KW-1185">Reference proteome</keyword>
<dbReference type="EMBL" id="JAWJWF010000005">
    <property type="protein sequence ID" value="KAK6632297.1"/>
    <property type="molecule type" value="Genomic_DNA"/>
</dbReference>
<reference evidence="3 4" key="1">
    <citation type="submission" date="2023-09" db="EMBL/GenBank/DDBJ databases">
        <title>Genomes of two closely related lineages of the louse Polyplax serrata with different host specificities.</title>
        <authorList>
            <person name="Martinu J."/>
            <person name="Tarabai H."/>
            <person name="Stefka J."/>
            <person name="Hypsa V."/>
        </authorList>
    </citation>
    <scope>NUCLEOTIDE SEQUENCE [LARGE SCALE GENOMIC DNA]</scope>
    <source>
        <strain evidence="3">98ZLc_SE</strain>
    </source>
</reference>
<comment type="caution">
    <text evidence="3">The sequence shown here is derived from an EMBL/GenBank/DDBJ whole genome shotgun (WGS) entry which is preliminary data.</text>
</comment>
<feature type="region of interest" description="Disordered" evidence="1">
    <location>
        <begin position="76"/>
        <end position="101"/>
    </location>
</feature>
<keyword evidence="2" id="KW-0472">Membrane</keyword>
<protein>
    <submittedName>
        <fullName evidence="3">Uncharacterized protein</fullName>
    </submittedName>
</protein>
<evidence type="ECO:0000313" key="3">
    <source>
        <dbReference type="EMBL" id="KAK6632297.1"/>
    </source>
</evidence>
<evidence type="ECO:0000256" key="2">
    <source>
        <dbReference type="SAM" id="Phobius"/>
    </source>
</evidence>
<accession>A0ABR1B159</accession>
<name>A0ABR1B159_POLSC</name>
<sequence>MAPRNNEGETNFKKINCPDDEADIKNAIPYMLHKKHKVVKLVKSQLLKIQQEGLLNTPESSGVYLDEEMMARMGEMPGTSKGLRASRTSEMSGDVRSSRTLSADESPRSTCLVCYLVAFFIATLLLIFLIVWISIGPLSNSLPHTPIPTTSFVRHDSICSLEKKYLLRWGKPEYFE</sequence>
<dbReference type="Proteomes" id="UP001359485">
    <property type="component" value="Unassembled WGS sequence"/>
</dbReference>
<keyword evidence="2" id="KW-0812">Transmembrane</keyword>
<gene>
    <name evidence="3" type="ORF">RUM44_007338</name>
</gene>
<organism evidence="3 4">
    <name type="scientific">Polyplax serrata</name>
    <name type="common">Common mouse louse</name>
    <dbReference type="NCBI Taxonomy" id="468196"/>
    <lineage>
        <taxon>Eukaryota</taxon>
        <taxon>Metazoa</taxon>
        <taxon>Ecdysozoa</taxon>
        <taxon>Arthropoda</taxon>
        <taxon>Hexapoda</taxon>
        <taxon>Insecta</taxon>
        <taxon>Pterygota</taxon>
        <taxon>Neoptera</taxon>
        <taxon>Paraneoptera</taxon>
        <taxon>Psocodea</taxon>
        <taxon>Troctomorpha</taxon>
        <taxon>Phthiraptera</taxon>
        <taxon>Anoplura</taxon>
        <taxon>Polyplacidae</taxon>
        <taxon>Polyplax</taxon>
    </lineage>
</organism>
<evidence type="ECO:0000313" key="4">
    <source>
        <dbReference type="Proteomes" id="UP001359485"/>
    </source>
</evidence>
<feature type="transmembrane region" description="Helical" evidence="2">
    <location>
        <begin position="112"/>
        <end position="135"/>
    </location>
</feature>
<proteinExistence type="predicted"/>
<evidence type="ECO:0000256" key="1">
    <source>
        <dbReference type="SAM" id="MobiDB-lite"/>
    </source>
</evidence>
<keyword evidence="2" id="KW-1133">Transmembrane helix</keyword>